<gene>
    <name evidence="1" type="primary">hda</name>
    <name evidence="1" type="ORF">PSAL_031770</name>
</gene>
<dbReference type="AlphaFoldDB" id="A0A418SJJ9"/>
<dbReference type="InterPro" id="IPR027417">
    <property type="entry name" value="P-loop_NTPase"/>
</dbReference>
<dbReference type="Gene3D" id="3.40.50.300">
    <property type="entry name" value="P-loop containing nucleotide triphosphate hydrolases"/>
    <property type="match status" value="2"/>
</dbReference>
<dbReference type="KEGG" id="palw:PSAL_031770"/>
<evidence type="ECO:0000313" key="1">
    <source>
        <dbReference type="EMBL" id="QPM91915.1"/>
    </source>
</evidence>
<dbReference type="Proteomes" id="UP000283786">
    <property type="component" value="Chromosome"/>
</dbReference>
<protein>
    <submittedName>
        <fullName evidence="1">DnaA regulatory inactivator Hda</fullName>
    </submittedName>
</protein>
<accession>A0A418SJJ9</accession>
<proteinExistence type="predicted"/>
<dbReference type="GO" id="GO:0006270">
    <property type="term" value="P:DNA replication initiation"/>
    <property type="evidence" value="ECO:0007669"/>
    <property type="project" value="TreeGrafter"/>
</dbReference>
<dbReference type="SUPFAM" id="SSF52540">
    <property type="entry name" value="P-loop containing nucleoside triphosphate hydrolases"/>
    <property type="match status" value="1"/>
</dbReference>
<dbReference type="EMBL" id="CP060436">
    <property type="protein sequence ID" value="QPM91915.1"/>
    <property type="molecule type" value="Genomic_DNA"/>
</dbReference>
<keyword evidence="2" id="KW-1185">Reference proteome</keyword>
<dbReference type="PANTHER" id="PTHR30050:SF5">
    <property type="entry name" value="DNAA REGULATORY INACTIVATOR HDA"/>
    <property type="match status" value="1"/>
</dbReference>
<organism evidence="1 2">
    <name type="scientific">Pseudooceanicola algae</name>
    <dbReference type="NCBI Taxonomy" id="1537215"/>
    <lineage>
        <taxon>Bacteria</taxon>
        <taxon>Pseudomonadati</taxon>
        <taxon>Pseudomonadota</taxon>
        <taxon>Alphaproteobacteria</taxon>
        <taxon>Rhodobacterales</taxon>
        <taxon>Paracoccaceae</taxon>
        <taxon>Pseudooceanicola</taxon>
    </lineage>
</organism>
<reference evidence="1 2" key="1">
    <citation type="submission" date="2020-08" db="EMBL/GenBank/DDBJ databases">
        <title>Genome sequence of Rhodobacteraceae bacterium Lw-13e.</title>
        <authorList>
            <person name="Poehlein A."/>
            <person name="Wolter L."/>
            <person name="Daniel R."/>
            <person name="Brinkhoff T."/>
        </authorList>
    </citation>
    <scope>NUCLEOTIDE SEQUENCE [LARGE SCALE GENOMIC DNA]</scope>
    <source>
        <strain evidence="1 2">Lw-13e</strain>
    </source>
</reference>
<dbReference type="GO" id="GO:0005886">
    <property type="term" value="C:plasma membrane"/>
    <property type="evidence" value="ECO:0007669"/>
    <property type="project" value="TreeGrafter"/>
</dbReference>
<dbReference type="GO" id="GO:0003688">
    <property type="term" value="F:DNA replication origin binding"/>
    <property type="evidence" value="ECO:0007669"/>
    <property type="project" value="TreeGrafter"/>
</dbReference>
<evidence type="ECO:0000313" key="2">
    <source>
        <dbReference type="Proteomes" id="UP000283786"/>
    </source>
</evidence>
<dbReference type="Gene3D" id="1.10.8.60">
    <property type="match status" value="1"/>
</dbReference>
<dbReference type="RefSeq" id="WP_119838268.1">
    <property type="nucleotide sequence ID" value="NZ_CP060436.1"/>
</dbReference>
<sequence>MPSDQPSLPLLPATEAMGREDFILGSGNQVAFAMLESWPDGWAASKVALWGPEGAGKTHLTRIWAESSGAIILPATALPASDIPSLSHGPVAIEDVPAIAGNRAAEESLFHLHNLVLAEGHSLLITGRSAPALWEIALPDLASRMQATPAIRLAAPDDALLSALFIKFFSERQIMPSPDVIPYLLLRVERSFRMARRVAAALDAQSLADQRPVTRAMAARVLRQLDGNAAEP</sequence>
<dbReference type="OrthoDB" id="7390113at2"/>
<dbReference type="PANTHER" id="PTHR30050">
    <property type="entry name" value="CHROMOSOMAL REPLICATION INITIATOR PROTEIN DNAA"/>
    <property type="match status" value="1"/>
</dbReference>
<name>A0A418SJJ9_9RHOB</name>